<reference evidence="2" key="3">
    <citation type="submission" date="2023-07" db="EMBL/GenBank/DDBJ databases">
        <title>Sorghum-associated microbial communities from plants grown in Nebraska, USA.</title>
        <authorList>
            <person name="Schachtman D."/>
        </authorList>
    </citation>
    <scope>NUCLEOTIDE SEQUENCE</scope>
    <source>
        <strain evidence="2">DS2360</strain>
    </source>
</reference>
<accession>A0AAE4C6Y0</accession>
<sequence>MEDQNILNLGKMVFGISFLAGNICLFGYVITKNFWFADSGFLLLVYGTLINLIIVLGLLIYGGIRKAKRKTCFQSAGILLINIPFAIIYTMIGITHLK</sequence>
<keyword evidence="1" id="KW-0812">Transmembrane</keyword>
<dbReference type="Proteomes" id="UP001184861">
    <property type="component" value="Unassembled WGS sequence"/>
</dbReference>
<gene>
    <name evidence="3" type="ORF">DRF57_19985</name>
    <name evidence="2" type="ORF">J2787_004588</name>
</gene>
<keyword evidence="4" id="KW-1185">Reference proteome</keyword>
<dbReference type="Proteomes" id="UP000256491">
    <property type="component" value="Unassembled WGS sequence"/>
</dbReference>
<organism evidence="2 5">
    <name type="scientific">Chryseobacterium rhizosphaerae</name>
    <dbReference type="NCBI Taxonomy" id="395937"/>
    <lineage>
        <taxon>Bacteria</taxon>
        <taxon>Pseudomonadati</taxon>
        <taxon>Bacteroidota</taxon>
        <taxon>Flavobacteriia</taxon>
        <taxon>Flavobacteriales</taxon>
        <taxon>Weeksellaceae</taxon>
        <taxon>Chryseobacterium group</taxon>
        <taxon>Chryseobacterium</taxon>
    </lineage>
</organism>
<feature type="transmembrane region" description="Helical" evidence="1">
    <location>
        <begin position="76"/>
        <end position="97"/>
    </location>
</feature>
<name>A0AAE4C6Y0_9FLAO</name>
<evidence type="ECO:0000313" key="5">
    <source>
        <dbReference type="Proteomes" id="UP001184861"/>
    </source>
</evidence>
<feature type="transmembrane region" description="Helical" evidence="1">
    <location>
        <begin position="43"/>
        <end position="64"/>
    </location>
</feature>
<reference evidence="3 4" key="1">
    <citation type="journal article" date="2010" name="Syst. Appl. Microbiol.">
        <title>Four new species of Chryseobacterium from the rhizosphere of coastal sand dune plants, Chryseobacterium elymi sp. nov., Chryseobacterium hagamense sp. nov., Chryseobacterium lathyri sp. nov. and Chryseobacterium rhizosphaerae sp. nov.</title>
        <authorList>
            <person name="Cho S.H."/>
            <person name="Lee K.S."/>
            <person name="Shin D.S."/>
            <person name="Han J.H."/>
            <person name="Park K.S."/>
            <person name="Lee C.H."/>
            <person name="Park K.H."/>
            <person name="Kim S.B."/>
        </authorList>
    </citation>
    <scope>NUCLEOTIDE SEQUENCE [LARGE SCALE GENOMIC DNA]</scope>
    <source>
        <strain evidence="3 4">KCTC 22548</strain>
    </source>
</reference>
<comment type="caution">
    <text evidence="2">The sequence shown here is derived from an EMBL/GenBank/DDBJ whole genome shotgun (WGS) entry which is preliminary data.</text>
</comment>
<dbReference type="EMBL" id="QNUF01000031">
    <property type="protein sequence ID" value="REC71786.1"/>
    <property type="molecule type" value="Genomic_DNA"/>
</dbReference>
<dbReference type="AlphaFoldDB" id="A0AAE4C6Y0"/>
<feature type="transmembrane region" description="Helical" evidence="1">
    <location>
        <begin position="12"/>
        <end position="31"/>
    </location>
</feature>
<protein>
    <submittedName>
        <fullName evidence="2">LIVCS family branched-chain amino acid:cation transporter</fullName>
    </submittedName>
</protein>
<reference evidence="3" key="2">
    <citation type="submission" date="2018-06" db="EMBL/GenBank/DDBJ databases">
        <authorList>
            <person name="Newman J.D."/>
            <person name="Hugo C.J."/>
            <person name="Kriek I.-M."/>
            <person name="Nel L."/>
        </authorList>
    </citation>
    <scope>NUCLEOTIDE SEQUENCE</scope>
    <source>
        <strain evidence="3">KCTC 22548</strain>
    </source>
</reference>
<evidence type="ECO:0000313" key="3">
    <source>
        <dbReference type="EMBL" id="REC71786.1"/>
    </source>
</evidence>
<dbReference type="EMBL" id="JAVDQY010000008">
    <property type="protein sequence ID" value="MDR6529145.1"/>
    <property type="molecule type" value="Genomic_DNA"/>
</dbReference>
<evidence type="ECO:0000313" key="4">
    <source>
        <dbReference type="Proteomes" id="UP000256491"/>
    </source>
</evidence>
<keyword evidence="1" id="KW-1133">Transmembrane helix</keyword>
<proteinExistence type="predicted"/>
<evidence type="ECO:0000313" key="2">
    <source>
        <dbReference type="EMBL" id="MDR6529145.1"/>
    </source>
</evidence>
<evidence type="ECO:0000256" key="1">
    <source>
        <dbReference type="SAM" id="Phobius"/>
    </source>
</evidence>
<dbReference type="RefSeq" id="WP_115920480.1">
    <property type="nucleotide sequence ID" value="NZ_BJYH01000039.1"/>
</dbReference>
<keyword evidence="1" id="KW-0472">Membrane</keyword>